<evidence type="ECO:0000313" key="2">
    <source>
        <dbReference type="Proteomes" id="UP000814033"/>
    </source>
</evidence>
<name>A0ACB8S405_9AGAM</name>
<accession>A0ACB8S405</accession>
<reference evidence="1" key="1">
    <citation type="submission" date="2021-02" db="EMBL/GenBank/DDBJ databases">
        <authorList>
            <consortium name="DOE Joint Genome Institute"/>
            <person name="Ahrendt S."/>
            <person name="Looney B.P."/>
            <person name="Miyauchi S."/>
            <person name="Morin E."/>
            <person name="Drula E."/>
            <person name="Courty P.E."/>
            <person name="Chicoki N."/>
            <person name="Fauchery L."/>
            <person name="Kohler A."/>
            <person name="Kuo A."/>
            <person name="Labutti K."/>
            <person name="Pangilinan J."/>
            <person name="Lipzen A."/>
            <person name="Riley R."/>
            <person name="Andreopoulos W."/>
            <person name="He G."/>
            <person name="Johnson J."/>
            <person name="Barry K.W."/>
            <person name="Grigoriev I.V."/>
            <person name="Nagy L."/>
            <person name="Hibbett D."/>
            <person name="Henrissat B."/>
            <person name="Matheny P.B."/>
            <person name="Labbe J."/>
            <person name="Martin F."/>
        </authorList>
    </citation>
    <scope>NUCLEOTIDE SEQUENCE</scope>
    <source>
        <strain evidence="1">FP105234-sp</strain>
    </source>
</reference>
<evidence type="ECO:0000313" key="1">
    <source>
        <dbReference type="EMBL" id="KAI0051065.1"/>
    </source>
</evidence>
<protein>
    <submittedName>
        <fullName evidence="1">Cytochrome P450</fullName>
    </submittedName>
</protein>
<reference evidence="1" key="2">
    <citation type="journal article" date="2022" name="New Phytol.">
        <title>Evolutionary transition to the ectomycorrhizal habit in the genomes of a hyperdiverse lineage of mushroom-forming fungi.</title>
        <authorList>
            <person name="Looney B."/>
            <person name="Miyauchi S."/>
            <person name="Morin E."/>
            <person name="Drula E."/>
            <person name="Courty P.E."/>
            <person name="Kohler A."/>
            <person name="Kuo A."/>
            <person name="LaButti K."/>
            <person name="Pangilinan J."/>
            <person name="Lipzen A."/>
            <person name="Riley R."/>
            <person name="Andreopoulos W."/>
            <person name="He G."/>
            <person name="Johnson J."/>
            <person name="Nolan M."/>
            <person name="Tritt A."/>
            <person name="Barry K.W."/>
            <person name="Grigoriev I.V."/>
            <person name="Nagy L.G."/>
            <person name="Hibbett D."/>
            <person name="Henrissat B."/>
            <person name="Matheny P.B."/>
            <person name="Labbe J."/>
            <person name="Martin F.M."/>
        </authorList>
    </citation>
    <scope>NUCLEOTIDE SEQUENCE</scope>
    <source>
        <strain evidence="1">FP105234-sp</strain>
    </source>
</reference>
<dbReference type="Proteomes" id="UP000814033">
    <property type="component" value="Unassembled WGS sequence"/>
</dbReference>
<proteinExistence type="predicted"/>
<dbReference type="EMBL" id="MU275855">
    <property type="protein sequence ID" value="KAI0051065.1"/>
    <property type="molecule type" value="Genomic_DNA"/>
</dbReference>
<sequence length="549" mass="61564">MASGPPGVAVPLEHVLSSGSAPSLSRLVQALLAWAEQHPAVLFSLFLGLTVRTIVGYLDSPWRKVPGGPKGLPIVGNLSQLTNKAWLFDPDLRKKYGDVIYLSAFGQPMIFLNTQKAAADLLDRRAHIYSDRPRLIVASEISCGGFFLAFTRYGSLWRRMRRAAHESLTKTKVADYHEIQTKEAVLLASDILAKASARNDHFRRSAASMIMSVVYDLPTILSEDDVNLKNIDSHIERLAKSSAPGAHFVELMPWMKNIPSRFAKWKRANEEWYERDSAMFERLVNRVQADKEKGVDRPSISASLLDDQERNGLTERQRAWLAGTMYAAGSETTSSALQWWSLAMVAYPEAQRRAQEELDLVVGQGRLPTFADYPHLPYIRAMVKETLRWRPNLPLAIPHAATEDDWYEGMFIPKGTLCFGNVFQCNNDPDIYGEDFMQFNPARHLDASGNLAPSPVDTKDEGHVMYGFGRRICVGRHVANDSLFMDMALMLWAFKMEPAKNAAGEVVPLDVDSFVDSGLVSRPVSFDWTVSPRFPEAATILVEERARYL</sequence>
<keyword evidence="2" id="KW-1185">Reference proteome</keyword>
<organism evidence="1 2">
    <name type="scientific">Auriscalpium vulgare</name>
    <dbReference type="NCBI Taxonomy" id="40419"/>
    <lineage>
        <taxon>Eukaryota</taxon>
        <taxon>Fungi</taxon>
        <taxon>Dikarya</taxon>
        <taxon>Basidiomycota</taxon>
        <taxon>Agaricomycotina</taxon>
        <taxon>Agaricomycetes</taxon>
        <taxon>Russulales</taxon>
        <taxon>Auriscalpiaceae</taxon>
        <taxon>Auriscalpium</taxon>
    </lineage>
</organism>
<gene>
    <name evidence="1" type="ORF">FA95DRAFT_1554879</name>
</gene>
<comment type="caution">
    <text evidence="1">The sequence shown here is derived from an EMBL/GenBank/DDBJ whole genome shotgun (WGS) entry which is preliminary data.</text>
</comment>